<dbReference type="AlphaFoldDB" id="A0A761RAN1"/>
<sequence>MDTKLRQLMSDEELEFFSHLTRLCPEGMIPLARVKLTEFVFPLTEYGTDLFYHDFKELNKITVPFLIFSFKNKKPVCVIYYVQDNDTGSHDTLENWLKKCQIKLFKIDSAKHLYLNDDLISILEE</sequence>
<feature type="domain" description="DUF2726" evidence="1">
    <location>
        <begin position="6"/>
        <end position="111"/>
    </location>
</feature>
<accession>A0A761RAN1</accession>
<dbReference type="Pfam" id="PF10881">
    <property type="entry name" value="DUF2726"/>
    <property type="match status" value="1"/>
</dbReference>
<name>A0A761RAN1_SALER</name>
<gene>
    <name evidence="2" type="ORF">G8011_004563</name>
</gene>
<comment type="caution">
    <text evidence="2">The sequence shown here is derived from an EMBL/GenBank/DDBJ whole genome shotgun (WGS) entry which is preliminary data.</text>
</comment>
<dbReference type="InterPro" id="IPR024402">
    <property type="entry name" value="DUF2726"/>
</dbReference>
<reference evidence="2" key="2">
    <citation type="submission" date="2020-02" db="EMBL/GenBank/DDBJ databases">
        <authorList>
            <consortium name="NCBI Pathogen Detection Project"/>
        </authorList>
    </citation>
    <scope>NUCLEOTIDE SEQUENCE</scope>
    <source>
        <strain evidence="2">MA.CK_93/00012507</strain>
    </source>
</reference>
<evidence type="ECO:0000313" key="2">
    <source>
        <dbReference type="EMBL" id="HAG3193639.1"/>
    </source>
</evidence>
<organism evidence="2">
    <name type="scientific">Salmonella enterica</name>
    <name type="common">Salmonella choleraesuis</name>
    <dbReference type="NCBI Taxonomy" id="28901"/>
    <lineage>
        <taxon>Bacteria</taxon>
        <taxon>Pseudomonadati</taxon>
        <taxon>Pseudomonadota</taxon>
        <taxon>Gammaproteobacteria</taxon>
        <taxon>Enterobacterales</taxon>
        <taxon>Enterobacteriaceae</taxon>
        <taxon>Salmonella</taxon>
    </lineage>
</organism>
<reference evidence="2" key="1">
    <citation type="journal article" date="2018" name="Genome Biol.">
        <title>SKESA: strategic k-mer extension for scrupulous assemblies.</title>
        <authorList>
            <person name="Souvorov A."/>
            <person name="Agarwala R."/>
            <person name="Lipman D.J."/>
        </authorList>
    </citation>
    <scope>NUCLEOTIDE SEQUENCE</scope>
    <source>
        <strain evidence="2">MA.CK_93/00012507</strain>
    </source>
</reference>
<dbReference type="EMBL" id="DAAXZD010000012">
    <property type="protein sequence ID" value="HAG3193639.1"/>
    <property type="molecule type" value="Genomic_DNA"/>
</dbReference>
<evidence type="ECO:0000259" key="1">
    <source>
        <dbReference type="Pfam" id="PF10881"/>
    </source>
</evidence>
<proteinExistence type="predicted"/>
<protein>
    <submittedName>
        <fullName evidence="2">DUF2726 domain-containing protein</fullName>
    </submittedName>
</protein>